<dbReference type="EnsemblPlants" id="Pp3c24_12871V3.1">
    <property type="protein sequence ID" value="PAC:32910703.CDS.1"/>
    <property type="gene ID" value="Pp3c24_12871"/>
</dbReference>
<dbReference type="Proteomes" id="UP000006727">
    <property type="component" value="Chromosome 24"/>
</dbReference>
<name>A0A2K1IGK8_PHYPA</name>
<reference evidence="3" key="3">
    <citation type="submission" date="2020-12" db="UniProtKB">
        <authorList>
            <consortium name="EnsemblPlants"/>
        </authorList>
    </citation>
    <scope>IDENTIFICATION</scope>
</reference>
<accession>A0A2K1IGK8</accession>
<protein>
    <submittedName>
        <fullName evidence="2 3">Uncharacterized protein</fullName>
    </submittedName>
</protein>
<feature type="compositionally biased region" description="Polar residues" evidence="1">
    <location>
        <begin position="95"/>
        <end position="114"/>
    </location>
</feature>
<feature type="region of interest" description="Disordered" evidence="1">
    <location>
        <begin position="1"/>
        <end position="127"/>
    </location>
</feature>
<feature type="compositionally biased region" description="Pro residues" evidence="1">
    <location>
        <begin position="116"/>
        <end position="127"/>
    </location>
</feature>
<reference evidence="2 4" key="2">
    <citation type="journal article" date="2018" name="Plant J.">
        <title>The Physcomitrella patens chromosome-scale assembly reveals moss genome structure and evolution.</title>
        <authorList>
            <person name="Lang D."/>
            <person name="Ullrich K.K."/>
            <person name="Murat F."/>
            <person name="Fuchs J."/>
            <person name="Jenkins J."/>
            <person name="Haas F.B."/>
            <person name="Piednoel M."/>
            <person name="Gundlach H."/>
            <person name="Van Bel M."/>
            <person name="Meyberg R."/>
            <person name="Vives C."/>
            <person name="Morata J."/>
            <person name="Symeonidi A."/>
            <person name="Hiss M."/>
            <person name="Muchero W."/>
            <person name="Kamisugi Y."/>
            <person name="Saleh O."/>
            <person name="Blanc G."/>
            <person name="Decker E.L."/>
            <person name="van Gessel N."/>
            <person name="Grimwood J."/>
            <person name="Hayes R.D."/>
            <person name="Graham S.W."/>
            <person name="Gunter L.E."/>
            <person name="McDaniel S.F."/>
            <person name="Hoernstein S.N.W."/>
            <person name="Larsson A."/>
            <person name="Li F.W."/>
            <person name="Perroud P.F."/>
            <person name="Phillips J."/>
            <person name="Ranjan P."/>
            <person name="Rokshar D.S."/>
            <person name="Rothfels C.J."/>
            <person name="Schneider L."/>
            <person name="Shu S."/>
            <person name="Stevenson D.W."/>
            <person name="Thummler F."/>
            <person name="Tillich M."/>
            <person name="Villarreal Aguilar J.C."/>
            <person name="Widiez T."/>
            <person name="Wong G.K."/>
            <person name="Wymore A."/>
            <person name="Zhang Y."/>
            <person name="Zimmer A.D."/>
            <person name="Quatrano R.S."/>
            <person name="Mayer K.F.X."/>
            <person name="Goodstein D."/>
            <person name="Casacuberta J.M."/>
            <person name="Vandepoele K."/>
            <person name="Reski R."/>
            <person name="Cuming A.C."/>
            <person name="Tuskan G.A."/>
            <person name="Maumus F."/>
            <person name="Salse J."/>
            <person name="Schmutz J."/>
            <person name="Rensing S.A."/>
        </authorList>
    </citation>
    <scope>NUCLEOTIDE SEQUENCE [LARGE SCALE GENOMIC DNA]</scope>
    <source>
        <strain evidence="3 4">cv. Gransden 2004</strain>
    </source>
</reference>
<evidence type="ECO:0000256" key="1">
    <source>
        <dbReference type="SAM" id="MobiDB-lite"/>
    </source>
</evidence>
<gene>
    <name evidence="2" type="ORF">PHYPA_029003</name>
</gene>
<organism evidence="2">
    <name type="scientific">Physcomitrium patens</name>
    <name type="common">Spreading-leaved earth moss</name>
    <name type="synonym">Physcomitrella patens</name>
    <dbReference type="NCBI Taxonomy" id="3218"/>
    <lineage>
        <taxon>Eukaryota</taxon>
        <taxon>Viridiplantae</taxon>
        <taxon>Streptophyta</taxon>
        <taxon>Embryophyta</taxon>
        <taxon>Bryophyta</taxon>
        <taxon>Bryophytina</taxon>
        <taxon>Bryopsida</taxon>
        <taxon>Funariidae</taxon>
        <taxon>Funariales</taxon>
        <taxon>Funariaceae</taxon>
        <taxon>Physcomitrium</taxon>
    </lineage>
</organism>
<feature type="compositionally biased region" description="Polar residues" evidence="1">
    <location>
        <begin position="1"/>
        <end position="18"/>
    </location>
</feature>
<reference evidence="2 4" key="1">
    <citation type="journal article" date="2008" name="Science">
        <title>The Physcomitrella genome reveals evolutionary insights into the conquest of land by plants.</title>
        <authorList>
            <person name="Rensing S."/>
            <person name="Lang D."/>
            <person name="Zimmer A."/>
            <person name="Terry A."/>
            <person name="Salamov A."/>
            <person name="Shapiro H."/>
            <person name="Nishiyama T."/>
            <person name="Perroud P.-F."/>
            <person name="Lindquist E."/>
            <person name="Kamisugi Y."/>
            <person name="Tanahashi T."/>
            <person name="Sakakibara K."/>
            <person name="Fujita T."/>
            <person name="Oishi K."/>
            <person name="Shin-I T."/>
            <person name="Kuroki Y."/>
            <person name="Toyoda A."/>
            <person name="Suzuki Y."/>
            <person name="Hashimoto A."/>
            <person name="Yamaguchi K."/>
            <person name="Sugano A."/>
            <person name="Kohara Y."/>
            <person name="Fujiyama A."/>
            <person name="Anterola A."/>
            <person name="Aoki S."/>
            <person name="Ashton N."/>
            <person name="Barbazuk W.B."/>
            <person name="Barker E."/>
            <person name="Bennetzen J."/>
            <person name="Bezanilla M."/>
            <person name="Blankenship R."/>
            <person name="Cho S.H."/>
            <person name="Dutcher S."/>
            <person name="Estelle M."/>
            <person name="Fawcett J.A."/>
            <person name="Gundlach H."/>
            <person name="Hanada K."/>
            <person name="Heyl A."/>
            <person name="Hicks K.A."/>
            <person name="Hugh J."/>
            <person name="Lohr M."/>
            <person name="Mayer K."/>
            <person name="Melkozernov A."/>
            <person name="Murata T."/>
            <person name="Nelson D."/>
            <person name="Pils B."/>
            <person name="Prigge M."/>
            <person name="Reiss B."/>
            <person name="Renner T."/>
            <person name="Rombauts S."/>
            <person name="Rushton P."/>
            <person name="Sanderfoot A."/>
            <person name="Schween G."/>
            <person name="Shiu S.-H."/>
            <person name="Stueber K."/>
            <person name="Theodoulou F.L."/>
            <person name="Tu H."/>
            <person name="Van de Peer Y."/>
            <person name="Verrier P.J."/>
            <person name="Waters E."/>
            <person name="Wood A."/>
            <person name="Yang L."/>
            <person name="Cove D."/>
            <person name="Cuming A."/>
            <person name="Hasebe M."/>
            <person name="Lucas S."/>
            <person name="Mishler D.B."/>
            <person name="Reski R."/>
            <person name="Grigoriev I."/>
            <person name="Quatrano R.S."/>
            <person name="Boore J.L."/>
        </authorList>
    </citation>
    <scope>NUCLEOTIDE SEQUENCE [LARGE SCALE GENOMIC DNA]</scope>
    <source>
        <strain evidence="3 4">cv. Gransden 2004</strain>
    </source>
</reference>
<keyword evidence="4" id="KW-1185">Reference proteome</keyword>
<sequence length="127" mass="14712">MTKTYPKNRQNTTPSPQTSHDRDNPRTLHRMKARNTDQETASYKIGNKHTYVHTHTHTHTRTLNSQHHTPDPLHTTNHQFYHPTPPDPRKHNHVNSRTPHNPRQTLITSNNAPRNSVPPPPMAPYPP</sequence>
<proteinExistence type="predicted"/>
<dbReference type="InParanoid" id="A0A2K1IGK8"/>
<dbReference type="AlphaFoldDB" id="A0A2K1IGK8"/>
<evidence type="ECO:0000313" key="4">
    <source>
        <dbReference type="Proteomes" id="UP000006727"/>
    </source>
</evidence>
<evidence type="ECO:0000313" key="2">
    <source>
        <dbReference type="EMBL" id="PNR28411.1"/>
    </source>
</evidence>
<evidence type="ECO:0000313" key="3">
    <source>
        <dbReference type="EnsemblPlants" id="PAC:32910703.CDS.1"/>
    </source>
</evidence>
<dbReference type="Gramene" id="Pp3c24_12871V3.1">
    <property type="protein sequence ID" value="PAC:32910703.CDS.1"/>
    <property type="gene ID" value="Pp3c24_12871"/>
</dbReference>
<dbReference type="EMBL" id="ABEU02000024">
    <property type="protein sequence ID" value="PNR28411.1"/>
    <property type="molecule type" value="Genomic_DNA"/>
</dbReference>
<feature type="compositionally biased region" description="Basic residues" evidence="1">
    <location>
        <begin position="46"/>
        <end position="60"/>
    </location>
</feature>